<name>A0A2H5QT41_CITUN</name>
<comment type="caution">
    <text evidence="1">The sequence shown here is derived from an EMBL/GenBank/DDBJ whole genome shotgun (WGS) entry which is preliminary data.</text>
</comment>
<feature type="non-terminal residue" evidence="1">
    <location>
        <position position="92"/>
    </location>
</feature>
<accession>A0A2H5QT41</accession>
<dbReference type="AlphaFoldDB" id="A0A2H5QT41"/>
<evidence type="ECO:0000313" key="1">
    <source>
        <dbReference type="EMBL" id="GAY67796.1"/>
    </source>
</evidence>
<proteinExistence type="predicted"/>
<sequence>MLHSVYEILQLIQIRNLNQSRRLVPLGFKSEERHCSSTVWRQLLHQFYLEAIGSGSSCTNFRANTDTTSNSTLKKRCLWQRQCSPHFDLRCG</sequence>
<dbReference type="Proteomes" id="UP000236630">
    <property type="component" value="Unassembled WGS sequence"/>
</dbReference>
<gene>
    <name evidence="1" type="ORF">CUMW_259350</name>
</gene>
<keyword evidence="2" id="KW-1185">Reference proteome</keyword>
<protein>
    <submittedName>
        <fullName evidence="1">Uncharacterized protein</fullName>
    </submittedName>
</protein>
<dbReference type="EMBL" id="BDQV01000761">
    <property type="protein sequence ID" value="GAY67796.1"/>
    <property type="molecule type" value="Genomic_DNA"/>
</dbReference>
<organism evidence="1 2">
    <name type="scientific">Citrus unshiu</name>
    <name type="common">Satsuma mandarin</name>
    <name type="synonym">Citrus nobilis var. unshiu</name>
    <dbReference type="NCBI Taxonomy" id="55188"/>
    <lineage>
        <taxon>Eukaryota</taxon>
        <taxon>Viridiplantae</taxon>
        <taxon>Streptophyta</taxon>
        <taxon>Embryophyta</taxon>
        <taxon>Tracheophyta</taxon>
        <taxon>Spermatophyta</taxon>
        <taxon>Magnoliopsida</taxon>
        <taxon>eudicotyledons</taxon>
        <taxon>Gunneridae</taxon>
        <taxon>Pentapetalae</taxon>
        <taxon>rosids</taxon>
        <taxon>malvids</taxon>
        <taxon>Sapindales</taxon>
        <taxon>Rutaceae</taxon>
        <taxon>Aurantioideae</taxon>
        <taxon>Citrus</taxon>
    </lineage>
</organism>
<reference evidence="1 2" key="1">
    <citation type="journal article" date="2017" name="Front. Genet.">
        <title>Draft sequencing of the heterozygous diploid genome of Satsuma (Citrus unshiu Marc.) using a hybrid assembly approach.</title>
        <authorList>
            <person name="Shimizu T."/>
            <person name="Tanizawa Y."/>
            <person name="Mochizuki T."/>
            <person name="Nagasaki H."/>
            <person name="Yoshioka T."/>
            <person name="Toyoda A."/>
            <person name="Fujiyama A."/>
            <person name="Kaminuma E."/>
            <person name="Nakamura Y."/>
        </authorList>
    </citation>
    <scope>NUCLEOTIDE SEQUENCE [LARGE SCALE GENOMIC DNA]</scope>
    <source>
        <strain evidence="2">cv. Miyagawa wase</strain>
    </source>
</reference>
<evidence type="ECO:0000313" key="2">
    <source>
        <dbReference type="Proteomes" id="UP000236630"/>
    </source>
</evidence>